<sequence>MWITEMNEEMFIWTESGTYIPPNTTSFVQAVVWPQKDWTKGPIVVEETGKNSLFDVDASIVDAKDNNFRILLINETKILLYRLYLLIGNFVNCKLRRSMETSAIVEMDSSFGQPQDRQDNRKNCDSARHQKRAKTKDTQFETKRWAAAPHHFYYVW</sequence>
<dbReference type="WBParaSite" id="nRc.2.0.1.t04545-RA">
    <property type="protein sequence ID" value="nRc.2.0.1.t04545-RA"/>
    <property type="gene ID" value="nRc.2.0.1.g04545"/>
</dbReference>
<reference evidence="3" key="1">
    <citation type="submission" date="2022-11" db="UniProtKB">
        <authorList>
            <consortium name="WormBaseParasite"/>
        </authorList>
    </citation>
    <scope>IDENTIFICATION</scope>
</reference>
<feature type="region of interest" description="Disordered" evidence="1">
    <location>
        <begin position="109"/>
        <end position="140"/>
    </location>
</feature>
<evidence type="ECO:0000256" key="1">
    <source>
        <dbReference type="SAM" id="MobiDB-lite"/>
    </source>
</evidence>
<evidence type="ECO:0000313" key="3">
    <source>
        <dbReference type="WBParaSite" id="nRc.2.0.1.t04545-RA"/>
    </source>
</evidence>
<protein>
    <submittedName>
        <fullName evidence="3">Uncharacterized protein</fullName>
    </submittedName>
</protein>
<proteinExistence type="predicted"/>
<name>A0A915HT18_ROMCU</name>
<keyword evidence="2" id="KW-1185">Reference proteome</keyword>
<feature type="compositionally biased region" description="Basic and acidic residues" evidence="1">
    <location>
        <begin position="116"/>
        <end position="128"/>
    </location>
</feature>
<dbReference type="AlphaFoldDB" id="A0A915HT18"/>
<accession>A0A915HT18</accession>
<dbReference type="Proteomes" id="UP000887565">
    <property type="component" value="Unplaced"/>
</dbReference>
<organism evidence="2 3">
    <name type="scientific">Romanomermis culicivorax</name>
    <name type="common">Nematode worm</name>
    <dbReference type="NCBI Taxonomy" id="13658"/>
    <lineage>
        <taxon>Eukaryota</taxon>
        <taxon>Metazoa</taxon>
        <taxon>Ecdysozoa</taxon>
        <taxon>Nematoda</taxon>
        <taxon>Enoplea</taxon>
        <taxon>Dorylaimia</taxon>
        <taxon>Mermithida</taxon>
        <taxon>Mermithoidea</taxon>
        <taxon>Mermithidae</taxon>
        <taxon>Romanomermis</taxon>
    </lineage>
</organism>
<evidence type="ECO:0000313" key="2">
    <source>
        <dbReference type="Proteomes" id="UP000887565"/>
    </source>
</evidence>